<dbReference type="InterPro" id="IPR011611">
    <property type="entry name" value="PfkB_dom"/>
</dbReference>
<dbReference type="InterPro" id="IPR002139">
    <property type="entry name" value="Ribo/fructo_kinase"/>
</dbReference>
<dbReference type="Gene3D" id="3.40.1190.20">
    <property type="match status" value="1"/>
</dbReference>
<evidence type="ECO:0000256" key="7">
    <source>
        <dbReference type="ARBA" id="ARBA00022777"/>
    </source>
</evidence>
<evidence type="ECO:0000313" key="15">
    <source>
        <dbReference type="Proteomes" id="UP001431131"/>
    </source>
</evidence>
<feature type="binding site" evidence="12">
    <location>
        <position position="141"/>
    </location>
    <ligand>
        <name>substrate</name>
    </ligand>
</feature>
<evidence type="ECO:0000256" key="2">
    <source>
        <dbReference type="ARBA" id="ARBA00012035"/>
    </source>
</evidence>
<dbReference type="GO" id="GO:0005524">
    <property type="term" value="F:ATP binding"/>
    <property type="evidence" value="ECO:0007669"/>
    <property type="project" value="UniProtKB-UniRule"/>
</dbReference>
<dbReference type="PANTHER" id="PTHR10584">
    <property type="entry name" value="SUGAR KINASE"/>
    <property type="match status" value="1"/>
</dbReference>
<feature type="binding site" evidence="12">
    <location>
        <position position="247"/>
    </location>
    <ligand>
        <name>K(+)</name>
        <dbReference type="ChEBI" id="CHEBI:29103"/>
    </ligand>
</feature>
<evidence type="ECO:0000256" key="4">
    <source>
        <dbReference type="ARBA" id="ARBA00022679"/>
    </source>
</evidence>
<feature type="binding site" evidence="12">
    <location>
        <begin position="12"/>
        <end position="14"/>
    </location>
    <ligand>
        <name>substrate</name>
    </ligand>
</feature>
<keyword evidence="9 12" id="KW-0460">Magnesium</keyword>
<feature type="binding site" evidence="12">
    <location>
        <position position="283"/>
    </location>
    <ligand>
        <name>K(+)</name>
        <dbReference type="ChEBI" id="CHEBI:29103"/>
    </ligand>
</feature>
<gene>
    <name evidence="12 14" type="primary">rbsK</name>
    <name evidence="14" type="ORF">MJG50_04460</name>
</gene>
<evidence type="ECO:0000256" key="10">
    <source>
        <dbReference type="ARBA" id="ARBA00022958"/>
    </source>
</evidence>
<dbReference type="PANTHER" id="PTHR10584:SF166">
    <property type="entry name" value="RIBOKINASE"/>
    <property type="match status" value="1"/>
</dbReference>
<organism evidence="14 15">
    <name type="scientific">Fredinandcohnia quinoae</name>
    <dbReference type="NCBI Taxonomy" id="2918902"/>
    <lineage>
        <taxon>Bacteria</taxon>
        <taxon>Bacillati</taxon>
        <taxon>Bacillota</taxon>
        <taxon>Bacilli</taxon>
        <taxon>Bacillales</taxon>
        <taxon>Bacillaceae</taxon>
        <taxon>Fredinandcohnia</taxon>
    </lineage>
</organism>
<dbReference type="RefSeq" id="WP_240253110.1">
    <property type="nucleotide sequence ID" value="NZ_JAKTTI010000004.1"/>
</dbReference>
<feature type="active site" description="Proton acceptor" evidence="12">
    <location>
        <position position="253"/>
    </location>
</feature>
<comment type="caution">
    <text evidence="14">The sequence shown here is derived from an EMBL/GenBank/DDBJ whole genome shotgun (WGS) entry which is preliminary data.</text>
</comment>
<feature type="binding site" evidence="12">
    <location>
        <begin position="40"/>
        <end position="44"/>
    </location>
    <ligand>
        <name>substrate</name>
    </ligand>
</feature>
<feature type="binding site" evidence="12">
    <location>
        <position position="253"/>
    </location>
    <ligand>
        <name>substrate</name>
    </ligand>
</feature>
<proteinExistence type="inferred from homology"/>
<dbReference type="CDD" id="cd01174">
    <property type="entry name" value="ribokinase"/>
    <property type="match status" value="1"/>
</dbReference>
<keyword evidence="7 12" id="KW-0418">Kinase</keyword>
<dbReference type="SUPFAM" id="SSF53613">
    <property type="entry name" value="Ribokinase-like"/>
    <property type="match status" value="1"/>
</dbReference>
<comment type="similarity">
    <text evidence="12">Belongs to the carbohydrate kinase PfkB family. Ribokinase subfamily.</text>
</comment>
<dbReference type="InterPro" id="IPR029056">
    <property type="entry name" value="Ribokinase-like"/>
</dbReference>
<evidence type="ECO:0000259" key="13">
    <source>
        <dbReference type="Pfam" id="PF00294"/>
    </source>
</evidence>
<dbReference type="HAMAP" id="MF_01987">
    <property type="entry name" value="Ribokinase"/>
    <property type="match status" value="1"/>
</dbReference>
<evidence type="ECO:0000256" key="5">
    <source>
        <dbReference type="ARBA" id="ARBA00022723"/>
    </source>
</evidence>
<reference evidence="14" key="1">
    <citation type="submission" date="2022-02" db="EMBL/GenBank/DDBJ databases">
        <title>Fredinandcohnia quinoae sp. nov. isolated from Chenopodium quinoa seeds.</title>
        <authorList>
            <person name="Saati-Santamaria Z."/>
            <person name="Flores-Felix J.D."/>
            <person name="Igual J.M."/>
            <person name="Velazquez E."/>
            <person name="Garcia-Fraile P."/>
            <person name="Martinez-Molina E."/>
        </authorList>
    </citation>
    <scope>NUCLEOTIDE SEQUENCE</scope>
    <source>
        <strain evidence="14">SECRCQ15</strain>
    </source>
</reference>
<keyword evidence="15" id="KW-1185">Reference proteome</keyword>
<feature type="domain" description="Carbohydrate kinase PfkB" evidence="13">
    <location>
        <begin position="3"/>
        <end position="295"/>
    </location>
</feature>
<evidence type="ECO:0000256" key="3">
    <source>
        <dbReference type="ARBA" id="ARBA00016943"/>
    </source>
</evidence>
<dbReference type="PROSITE" id="PS00584">
    <property type="entry name" value="PFKB_KINASES_2"/>
    <property type="match status" value="1"/>
</dbReference>
<comment type="similarity">
    <text evidence="1">Belongs to the carbohydrate kinase pfkB family.</text>
</comment>
<dbReference type="InterPro" id="IPR002173">
    <property type="entry name" value="Carboh/pur_kinase_PfkB_CS"/>
</dbReference>
<dbReference type="NCBIfam" id="TIGR02152">
    <property type="entry name" value="D_ribokin_bact"/>
    <property type="match status" value="1"/>
</dbReference>
<dbReference type="GO" id="GO:0019303">
    <property type="term" value="P:D-ribose catabolic process"/>
    <property type="evidence" value="ECO:0007669"/>
    <property type="project" value="UniProtKB-UniRule"/>
</dbReference>
<feature type="binding site" evidence="12">
    <location>
        <begin position="252"/>
        <end position="253"/>
    </location>
    <ligand>
        <name>ATP</name>
        <dbReference type="ChEBI" id="CHEBI:30616"/>
    </ligand>
</feature>
<dbReference type="Proteomes" id="UP001431131">
    <property type="component" value="Unassembled WGS sequence"/>
</dbReference>
<sequence>MQADIVVVGSLNVDMVVNINQRPEWGETVHGGQFFTGNGGKGGNQAFAASRLGATVAMIGKVGNDVFADQLLTSMNHQGVDTTYIEKDEGVSTGVALINVNDVGENCIIVSPGANLHVTPEYIKKYEQLIRHAKLVMVQLEIPLESVMEIAIIAKKYGVPLMLDPAPARILPDELYKLVTYIVPNESELGVITSREISDKSCAEVASTELLQKGVTTVFSKLGSKGVVVSSLNQTFTINPYKVNAIDSTAAGDAFAGALAAELVSGKDLQSATEFANAVGALTVTKKGAQDSMPNRIEAEEFIARYS</sequence>
<evidence type="ECO:0000256" key="1">
    <source>
        <dbReference type="ARBA" id="ARBA00005380"/>
    </source>
</evidence>
<comment type="pathway">
    <text evidence="12">Carbohydrate metabolism; D-ribose degradation; D-ribose 5-phosphate from beta-D-ribopyranose: step 2/2.</text>
</comment>
<evidence type="ECO:0000313" key="14">
    <source>
        <dbReference type="EMBL" id="MCH1624570.1"/>
    </source>
</evidence>
<dbReference type="GO" id="GO:0004747">
    <property type="term" value="F:ribokinase activity"/>
    <property type="evidence" value="ECO:0007669"/>
    <property type="project" value="UniProtKB-UniRule"/>
</dbReference>
<evidence type="ECO:0000256" key="12">
    <source>
        <dbReference type="HAMAP-Rule" id="MF_01987"/>
    </source>
</evidence>
<comment type="caution">
    <text evidence="12">Lacks conserved residue(s) required for the propagation of feature annotation.</text>
</comment>
<feature type="binding site" evidence="12">
    <location>
        <position position="288"/>
    </location>
    <ligand>
        <name>K(+)</name>
        <dbReference type="ChEBI" id="CHEBI:29103"/>
    </ligand>
</feature>
<comment type="function">
    <text evidence="12">Catalyzes the phosphorylation of ribose at O-5 in a reaction requiring ATP and magnesium. The resulting D-ribose-5-phosphate can then be used either for sythesis of nucleotides, histidine, and tryptophan, or as a component of the pentose phosphate pathway.</text>
</comment>
<evidence type="ECO:0000256" key="8">
    <source>
        <dbReference type="ARBA" id="ARBA00022840"/>
    </source>
</evidence>
<feature type="binding site" evidence="12">
    <location>
        <position position="185"/>
    </location>
    <ligand>
        <name>ATP</name>
        <dbReference type="ChEBI" id="CHEBI:30616"/>
    </ligand>
</feature>
<keyword evidence="4 12" id="KW-0808">Transferase</keyword>
<feature type="binding site" evidence="12">
    <location>
        <position position="249"/>
    </location>
    <ligand>
        <name>K(+)</name>
        <dbReference type="ChEBI" id="CHEBI:29103"/>
    </ligand>
</feature>
<feature type="binding site" evidence="12">
    <location>
        <position position="286"/>
    </location>
    <ligand>
        <name>K(+)</name>
        <dbReference type="ChEBI" id="CHEBI:29103"/>
    </ligand>
</feature>
<feature type="binding site" evidence="12">
    <location>
        <begin position="221"/>
        <end position="226"/>
    </location>
    <ligand>
        <name>ATP</name>
        <dbReference type="ChEBI" id="CHEBI:30616"/>
    </ligand>
</feature>
<evidence type="ECO:0000256" key="9">
    <source>
        <dbReference type="ARBA" id="ARBA00022842"/>
    </source>
</evidence>
<comment type="cofactor">
    <cofactor evidence="12">
        <name>Mg(2+)</name>
        <dbReference type="ChEBI" id="CHEBI:18420"/>
    </cofactor>
    <text evidence="12">Requires a divalent cation, most likely magnesium in vivo, as an electrophilic catalyst to aid phosphoryl group transfer. It is the chelate of the metal and the nucleotide that is the actual substrate.</text>
</comment>
<accession>A0AAW5DVA7</accession>
<dbReference type="Pfam" id="PF00294">
    <property type="entry name" value="PfkB"/>
    <property type="match status" value="1"/>
</dbReference>
<evidence type="ECO:0000256" key="6">
    <source>
        <dbReference type="ARBA" id="ARBA00022741"/>
    </source>
</evidence>
<feature type="binding site" evidence="12">
    <location>
        <position position="277"/>
    </location>
    <ligand>
        <name>ATP</name>
        <dbReference type="ChEBI" id="CHEBI:30616"/>
    </ligand>
</feature>
<dbReference type="EC" id="2.7.1.15" evidence="2 12"/>
<comment type="catalytic activity">
    <reaction evidence="12">
        <text>D-ribose + ATP = D-ribose 5-phosphate + ADP + H(+)</text>
        <dbReference type="Rhea" id="RHEA:13697"/>
        <dbReference type="ChEBI" id="CHEBI:15378"/>
        <dbReference type="ChEBI" id="CHEBI:30616"/>
        <dbReference type="ChEBI" id="CHEBI:47013"/>
        <dbReference type="ChEBI" id="CHEBI:78346"/>
        <dbReference type="ChEBI" id="CHEBI:456216"/>
        <dbReference type="EC" id="2.7.1.15"/>
    </reaction>
</comment>
<dbReference type="InterPro" id="IPR011877">
    <property type="entry name" value="Ribokinase"/>
</dbReference>
<evidence type="ECO:0000256" key="11">
    <source>
        <dbReference type="ARBA" id="ARBA00023277"/>
    </source>
</evidence>
<dbReference type="AlphaFoldDB" id="A0AAW5DVA7"/>
<dbReference type="GO" id="GO:0046872">
    <property type="term" value="F:metal ion binding"/>
    <property type="evidence" value="ECO:0007669"/>
    <property type="project" value="UniProtKB-KW"/>
</dbReference>
<keyword evidence="10 12" id="KW-0630">Potassium</keyword>
<keyword evidence="5 12" id="KW-0479">Metal-binding</keyword>
<feature type="binding site" evidence="12">
    <location>
        <position position="292"/>
    </location>
    <ligand>
        <name>K(+)</name>
        <dbReference type="ChEBI" id="CHEBI:29103"/>
    </ligand>
</feature>
<keyword evidence="11 12" id="KW-0119">Carbohydrate metabolism</keyword>
<comment type="subcellular location">
    <subcellularLocation>
        <location evidence="12">Cytoplasm</location>
    </subcellularLocation>
</comment>
<dbReference type="GO" id="GO:0005829">
    <property type="term" value="C:cytosol"/>
    <property type="evidence" value="ECO:0007669"/>
    <property type="project" value="TreeGrafter"/>
</dbReference>
<protein>
    <recommendedName>
        <fullName evidence="3 12">Ribokinase</fullName>
        <shortName evidence="12">RK</shortName>
        <ecNumber evidence="2 12">2.7.1.15</ecNumber>
    </recommendedName>
</protein>
<comment type="subunit">
    <text evidence="12">Homodimer.</text>
</comment>
<dbReference type="PRINTS" id="PR00990">
    <property type="entry name" value="RIBOKINASE"/>
</dbReference>
<keyword evidence="8 12" id="KW-0067">ATP-binding</keyword>
<keyword evidence="6 12" id="KW-0547">Nucleotide-binding</keyword>
<keyword evidence="12" id="KW-0963">Cytoplasm</keyword>
<comment type="activity regulation">
    <text evidence="12">Activated by a monovalent cation that binds near, but not in, the active site. The most likely occupant of the site in vivo is potassium. Ion binding induces a conformational change that may alter substrate affinity.</text>
</comment>
<name>A0AAW5DVA7_9BACI</name>
<dbReference type="EMBL" id="JAKTTI010000004">
    <property type="protein sequence ID" value="MCH1624570.1"/>
    <property type="molecule type" value="Genomic_DNA"/>
</dbReference>